<comment type="similarity">
    <text evidence="1">Belongs to the glycosyltransferase 32 family.</text>
</comment>
<reference evidence="4" key="2">
    <citation type="submission" date="2021-01" db="EMBL/GenBank/DDBJ databases">
        <authorList>
            <person name="Schikora-Tamarit M.A."/>
        </authorList>
    </citation>
    <scope>NUCLEOTIDE SEQUENCE</scope>
    <source>
        <strain evidence="4">CBS2887</strain>
    </source>
</reference>
<sequence length="424" mass="49251">MAGQISISSLLTQLQRQFQKSRPLRLTTYFITFIFIFYQIHSSIYGIKNLNDAHNRKVSEYPIKSKPSSISDNYSDLMTPLDKLSIIEPHSTLRQQLHFQFPYDPNSDFPKQIWQTWKYDLSSPKFKPKFIKYVRQWQDTNQDHRHNLLSDEQAFKLIDTLYSTVPSVLKAFHAMPKSILKADFFRYLILFARGGIYADIDTMSLKPVDTWVTSNSTIYDQRNTAGLVIGVEADPDREDWNVYYAKRVQFCQWTIMSKVGHPALGELIAKITEITLEKLEKGELNKIKGKDAGDDIMNWTGPGIFTDEIFQYLNYLHDTVPSSELHIVNHIPDNEYNKSLKPSSPIDWKYFTLMENTIAIYHDVMVLPITSFSPDVGHMGSETSKHPMSFVKHMFEGSWKPEDERHVGDVNNDENKVERRGFKQ</sequence>
<evidence type="ECO:0008006" key="6">
    <source>
        <dbReference type="Google" id="ProtNLM"/>
    </source>
</evidence>
<comment type="caution">
    <text evidence="4">The sequence shown here is derived from an EMBL/GenBank/DDBJ whole genome shotgun (WGS) entry which is preliminary data.</text>
</comment>
<keyword evidence="3" id="KW-1133">Transmembrane helix</keyword>
<dbReference type="AlphaFoldDB" id="A0A9P8Q8G8"/>
<protein>
    <recommendedName>
        <fullName evidence="6">Initiation-specific alpha-1,6-mannosyltransferase</fullName>
    </recommendedName>
</protein>
<keyword evidence="3" id="KW-0472">Membrane</keyword>
<name>A0A9P8Q8G8_WICPI</name>
<dbReference type="PANTHER" id="PTHR31834:SF1">
    <property type="entry name" value="INITIATION-SPECIFIC ALPHA-1,6-MANNOSYLTRANSFERASE"/>
    <property type="match status" value="1"/>
</dbReference>
<dbReference type="PANTHER" id="PTHR31834">
    <property type="entry name" value="INITIATION-SPECIFIC ALPHA-1,6-MANNOSYLTRANSFERASE"/>
    <property type="match status" value="1"/>
</dbReference>
<keyword evidence="3" id="KW-0812">Transmembrane</keyword>
<reference evidence="4" key="1">
    <citation type="journal article" date="2021" name="Open Biol.">
        <title>Shared evolutionary footprints suggest mitochondrial oxidative damage underlies multiple complex I losses in fungi.</title>
        <authorList>
            <person name="Schikora-Tamarit M.A."/>
            <person name="Marcet-Houben M."/>
            <person name="Nosek J."/>
            <person name="Gabaldon T."/>
        </authorList>
    </citation>
    <scope>NUCLEOTIDE SEQUENCE</scope>
    <source>
        <strain evidence="4">CBS2887</strain>
    </source>
</reference>
<dbReference type="GO" id="GO:0000136">
    <property type="term" value="C:mannan polymerase complex"/>
    <property type="evidence" value="ECO:0007669"/>
    <property type="project" value="TreeGrafter"/>
</dbReference>
<dbReference type="InterPro" id="IPR007577">
    <property type="entry name" value="GlycoTrfase_DXD_sugar-bd_CS"/>
</dbReference>
<proteinExistence type="inferred from homology"/>
<organism evidence="4 5">
    <name type="scientific">Wickerhamomyces pijperi</name>
    <name type="common">Yeast</name>
    <name type="synonym">Pichia pijperi</name>
    <dbReference type="NCBI Taxonomy" id="599730"/>
    <lineage>
        <taxon>Eukaryota</taxon>
        <taxon>Fungi</taxon>
        <taxon>Dikarya</taxon>
        <taxon>Ascomycota</taxon>
        <taxon>Saccharomycotina</taxon>
        <taxon>Saccharomycetes</taxon>
        <taxon>Phaffomycetales</taxon>
        <taxon>Wickerhamomycetaceae</taxon>
        <taxon>Wickerhamomyces</taxon>
    </lineage>
</organism>
<accession>A0A9P8Q8G8</accession>
<keyword evidence="5" id="KW-1185">Reference proteome</keyword>
<dbReference type="OrthoDB" id="409543at2759"/>
<dbReference type="Pfam" id="PF04488">
    <property type="entry name" value="Gly_transf_sug"/>
    <property type="match status" value="1"/>
</dbReference>
<dbReference type="EMBL" id="JAEUBG010001689">
    <property type="protein sequence ID" value="KAH3686008.1"/>
    <property type="molecule type" value="Genomic_DNA"/>
</dbReference>
<evidence type="ECO:0000256" key="3">
    <source>
        <dbReference type="SAM" id="Phobius"/>
    </source>
</evidence>
<dbReference type="SUPFAM" id="SSF53448">
    <property type="entry name" value="Nucleotide-diphospho-sugar transferases"/>
    <property type="match status" value="1"/>
</dbReference>
<evidence type="ECO:0000256" key="1">
    <source>
        <dbReference type="ARBA" id="ARBA00009003"/>
    </source>
</evidence>
<feature type="region of interest" description="Disordered" evidence="2">
    <location>
        <begin position="402"/>
        <end position="424"/>
    </location>
</feature>
<dbReference type="GO" id="GO:0006487">
    <property type="term" value="P:protein N-linked glycosylation"/>
    <property type="evidence" value="ECO:0007669"/>
    <property type="project" value="TreeGrafter"/>
</dbReference>
<dbReference type="Proteomes" id="UP000774326">
    <property type="component" value="Unassembled WGS sequence"/>
</dbReference>
<dbReference type="InterPro" id="IPR029044">
    <property type="entry name" value="Nucleotide-diphossugar_trans"/>
</dbReference>
<feature type="transmembrane region" description="Helical" evidence="3">
    <location>
        <begin position="26"/>
        <end position="47"/>
    </location>
</feature>
<dbReference type="GO" id="GO:0000009">
    <property type="term" value="F:alpha-1,6-mannosyltransferase activity"/>
    <property type="evidence" value="ECO:0007669"/>
    <property type="project" value="InterPro"/>
</dbReference>
<evidence type="ECO:0000256" key="2">
    <source>
        <dbReference type="SAM" id="MobiDB-lite"/>
    </source>
</evidence>
<dbReference type="Gene3D" id="3.90.550.20">
    <property type="match status" value="1"/>
</dbReference>
<dbReference type="InterPro" id="IPR039367">
    <property type="entry name" value="Och1-like"/>
</dbReference>
<gene>
    <name evidence="4" type="ORF">WICPIJ_003008</name>
</gene>
<evidence type="ECO:0000313" key="4">
    <source>
        <dbReference type="EMBL" id="KAH3686008.1"/>
    </source>
</evidence>
<evidence type="ECO:0000313" key="5">
    <source>
        <dbReference type="Proteomes" id="UP000774326"/>
    </source>
</evidence>